<evidence type="ECO:0000259" key="9">
    <source>
        <dbReference type="PROSITE" id="PS50110"/>
    </source>
</evidence>
<dbReference type="Proteomes" id="UP000824202">
    <property type="component" value="Unassembled WGS sequence"/>
</dbReference>
<feature type="domain" description="Response regulatory" evidence="9">
    <location>
        <begin position="3"/>
        <end position="117"/>
    </location>
</feature>
<evidence type="ECO:0000256" key="1">
    <source>
        <dbReference type="ARBA" id="ARBA00022553"/>
    </source>
</evidence>
<keyword evidence="5" id="KW-0805">Transcription regulation</keyword>
<dbReference type="InterPro" id="IPR011006">
    <property type="entry name" value="CheY-like_superfamily"/>
</dbReference>
<reference evidence="10" key="1">
    <citation type="journal article" date="2021" name="PeerJ">
        <title>Extensive microbial diversity within the chicken gut microbiome revealed by metagenomics and culture.</title>
        <authorList>
            <person name="Gilroy R."/>
            <person name="Ravi A."/>
            <person name="Getino M."/>
            <person name="Pursley I."/>
            <person name="Horton D.L."/>
            <person name="Alikhan N.F."/>
            <person name="Baker D."/>
            <person name="Gharbi K."/>
            <person name="Hall N."/>
            <person name="Watson M."/>
            <person name="Adriaenssens E.M."/>
            <person name="Foster-Nyarko E."/>
            <person name="Jarju S."/>
            <person name="Secka A."/>
            <person name="Antonio M."/>
            <person name="Oren A."/>
            <person name="Chaudhuri R.R."/>
            <person name="La Ragione R."/>
            <person name="Hildebrand F."/>
            <person name="Pallen M.J."/>
        </authorList>
    </citation>
    <scope>NUCLEOTIDE SEQUENCE</scope>
    <source>
        <strain evidence="10">23274</strain>
    </source>
</reference>
<comment type="caution">
    <text evidence="10">The sequence shown here is derived from an EMBL/GenBank/DDBJ whole genome shotgun (WGS) entry which is preliminary data.</text>
</comment>
<dbReference type="SMART" id="SM00382">
    <property type="entry name" value="AAA"/>
    <property type="match status" value="1"/>
</dbReference>
<evidence type="ECO:0000259" key="8">
    <source>
        <dbReference type="PROSITE" id="PS50045"/>
    </source>
</evidence>
<protein>
    <submittedName>
        <fullName evidence="10">Sigma-54 dependent transcriptional regulator</fullName>
    </submittedName>
</protein>
<dbReference type="EMBL" id="DXFT01000170">
    <property type="protein sequence ID" value="HIX04186.1"/>
    <property type="molecule type" value="Genomic_DNA"/>
</dbReference>
<dbReference type="FunFam" id="3.40.50.300:FF:000006">
    <property type="entry name" value="DNA-binding transcriptional regulator NtrC"/>
    <property type="match status" value="1"/>
</dbReference>
<dbReference type="InterPro" id="IPR003593">
    <property type="entry name" value="AAA+_ATPase"/>
</dbReference>
<evidence type="ECO:0000313" key="10">
    <source>
        <dbReference type="EMBL" id="HIX04186.1"/>
    </source>
</evidence>
<evidence type="ECO:0000313" key="11">
    <source>
        <dbReference type="Proteomes" id="UP000824202"/>
    </source>
</evidence>
<dbReference type="FunFam" id="3.40.50.2300:FF:000018">
    <property type="entry name" value="DNA-binding transcriptional regulator NtrC"/>
    <property type="match status" value="1"/>
</dbReference>
<dbReference type="PROSITE" id="PS50045">
    <property type="entry name" value="SIGMA54_INTERACT_4"/>
    <property type="match status" value="1"/>
</dbReference>
<dbReference type="Pfam" id="PF25601">
    <property type="entry name" value="AAA_lid_14"/>
    <property type="match status" value="1"/>
</dbReference>
<keyword evidence="2" id="KW-0547">Nucleotide-binding</keyword>
<dbReference type="Gene3D" id="3.40.50.2300">
    <property type="match status" value="1"/>
</dbReference>
<dbReference type="GO" id="GO:0005524">
    <property type="term" value="F:ATP binding"/>
    <property type="evidence" value="ECO:0007669"/>
    <property type="project" value="UniProtKB-KW"/>
</dbReference>
<dbReference type="InterPro" id="IPR001789">
    <property type="entry name" value="Sig_transdc_resp-reg_receiver"/>
</dbReference>
<dbReference type="CDD" id="cd17550">
    <property type="entry name" value="REC_NtrX-like"/>
    <property type="match status" value="1"/>
</dbReference>
<proteinExistence type="predicted"/>
<accession>A0A9D1V159</accession>
<dbReference type="SUPFAM" id="SSF52172">
    <property type="entry name" value="CheY-like"/>
    <property type="match status" value="1"/>
</dbReference>
<dbReference type="Gene3D" id="3.40.50.300">
    <property type="entry name" value="P-loop containing nucleotide triphosphate hydrolases"/>
    <property type="match status" value="1"/>
</dbReference>
<dbReference type="InterPro" id="IPR025943">
    <property type="entry name" value="Sigma_54_int_dom_ATP-bd_2"/>
</dbReference>
<evidence type="ECO:0000256" key="3">
    <source>
        <dbReference type="ARBA" id="ARBA00022840"/>
    </source>
</evidence>
<dbReference type="Pfam" id="PF00072">
    <property type="entry name" value="Response_reg"/>
    <property type="match status" value="1"/>
</dbReference>
<evidence type="ECO:0000256" key="5">
    <source>
        <dbReference type="ARBA" id="ARBA00023015"/>
    </source>
</evidence>
<dbReference type="GO" id="GO:0006355">
    <property type="term" value="P:regulation of DNA-templated transcription"/>
    <property type="evidence" value="ECO:0007669"/>
    <property type="project" value="InterPro"/>
</dbReference>
<sequence length="383" mass="42757">MAKILVIDDEKSIRNSMKDILSFEGHEVSVAENGMEGLVAVKTEKPEVVFCDIKMPKMEGIEVLERIKEIAPTISVIMISGHGTIDTAIEAIKKGAYDFIEKPLDLNRILITIKNATDKSQLLQETQTLKTKVSKKYEMIGSSEALNHIRTLIDKVAPSDARVLITGPNGCGKELVAHQLHEKSNRHDKAFIEVNCAAIPSELIESELFGHEKGSFTSAIKQKKGKFELASGGTLFLDEIGDMSLEAQAKVLRALQENKISRIGSDSDINVDVRVIAATNKNLKEEIKKGTFREDLYHRLSVIIIDVPSLKDRPEDIGELTEYFLETICNEMGIARKKITPEAVQLLKTYDWTGNIRELRNVIERLIILGSPVITEEEVSMYK</sequence>
<dbReference type="SUPFAM" id="SSF52540">
    <property type="entry name" value="P-loop containing nucleoside triphosphate hydrolases"/>
    <property type="match status" value="1"/>
</dbReference>
<feature type="domain" description="Sigma-54 factor interaction" evidence="8">
    <location>
        <begin position="139"/>
        <end position="368"/>
    </location>
</feature>
<gene>
    <name evidence="10" type="ORF">H9863_08770</name>
</gene>
<evidence type="ECO:0000256" key="6">
    <source>
        <dbReference type="ARBA" id="ARBA00023163"/>
    </source>
</evidence>
<dbReference type="InterPro" id="IPR058031">
    <property type="entry name" value="AAA_lid_NorR"/>
</dbReference>
<dbReference type="SMART" id="SM00448">
    <property type="entry name" value="REC"/>
    <property type="match status" value="1"/>
</dbReference>
<dbReference type="InterPro" id="IPR002078">
    <property type="entry name" value="Sigma_54_int"/>
</dbReference>
<name>A0A9D1V159_9BACT</name>
<feature type="modified residue" description="4-aspartylphosphate" evidence="7">
    <location>
        <position position="52"/>
    </location>
</feature>
<dbReference type="AlphaFoldDB" id="A0A9D1V159"/>
<evidence type="ECO:0000256" key="2">
    <source>
        <dbReference type="ARBA" id="ARBA00022741"/>
    </source>
</evidence>
<organism evidence="10 11">
    <name type="scientific">Candidatus Odoribacter faecigallinarum</name>
    <dbReference type="NCBI Taxonomy" id="2838706"/>
    <lineage>
        <taxon>Bacteria</taxon>
        <taxon>Pseudomonadati</taxon>
        <taxon>Bacteroidota</taxon>
        <taxon>Bacteroidia</taxon>
        <taxon>Bacteroidales</taxon>
        <taxon>Odoribacteraceae</taxon>
        <taxon>Odoribacter</taxon>
    </lineage>
</organism>
<dbReference type="PANTHER" id="PTHR32071:SF17">
    <property type="entry name" value="TRANSCRIPTIONAL REGULATOR (NTRC FAMILY)"/>
    <property type="match status" value="1"/>
</dbReference>
<dbReference type="CDD" id="cd00009">
    <property type="entry name" value="AAA"/>
    <property type="match status" value="1"/>
</dbReference>
<evidence type="ECO:0000256" key="7">
    <source>
        <dbReference type="PROSITE-ProRule" id="PRU00169"/>
    </source>
</evidence>
<keyword evidence="3" id="KW-0067">ATP-binding</keyword>
<dbReference type="PANTHER" id="PTHR32071">
    <property type="entry name" value="TRANSCRIPTIONAL REGULATORY PROTEIN"/>
    <property type="match status" value="1"/>
</dbReference>
<keyword evidence="4" id="KW-0902">Two-component regulatory system</keyword>
<keyword evidence="1 7" id="KW-0597">Phosphoprotein</keyword>
<reference evidence="10" key="2">
    <citation type="submission" date="2021-04" db="EMBL/GenBank/DDBJ databases">
        <authorList>
            <person name="Gilroy R."/>
        </authorList>
    </citation>
    <scope>NUCLEOTIDE SEQUENCE</scope>
    <source>
        <strain evidence="10">23274</strain>
    </source>
</reference>
<dbReference type="Gene3D" id="1.10.8.60">
    <property type="match status" value="1"/>
</dbReference>
<dbReference type="GO" id="GO:0000160">
    <property type="term" value="P:phosphorelay signal transduction system"/>
    <property type="evidence" value="ECO:0007669"/>
    <property type="project" value="UniProtKB-KW"/>
</dbReference>
<dbReference type="InterPro" id="IPR027417">
    <property type="entry name" value="P-loop_NTPase"/>
</dbReference>
<evidence type="ECO:0000256" key="4">
    <source>
        <dbReference type="ARBA" id="ARBA00023012"/>
    </source>
</evidence>
<dbReference type="Pfam" id="PF00158">
    <property type="entry name" value="Sigma54_activat"/>
    <property type="match status" value="1"/>
</dbReference>
<dbReference type="PROSITE" id="PS50110">
    <property type="entry name" value="RESPONSE_REGULATORY"/>
    <property type="match status" value="1"/>
</dbReference>
<keyword evidence="6" id="KW-0804">Transcription</keyword>
<dbReference type="PROSITE" id="PS00676">
    <property type="entry name" value="SIGMA54_INTERACT_2"/>
    <property type="match status" value="1"/>
</dbReference>